<dbReference type="GO" id="GO:0004519">
    <property type="term" value="F:endonuclease activity"/>
    <property type="evidence" value="ECO:0007669"/>
    <property type="project" value="UniProtKB-KW"/>
</dbReference>
<dbReference type="InterPro" id="IPR020549">
    <property type="entry name" value="YbeY_CS"/>
</dbReference>
<name>A0A6P8IE45_ACTTE</name>
<dbReference type="GO" id="GO:0046872">
    <property type="term" value="F:metal ion binding"/>
    <property type="evidence" value="ECO:0007669"/>
    <property type="project" value="UniProtKB-KW"/>
</dbReference>
<dbReference type="InterPro" id="IPR002036">
    <property type="entry name" value="YbeY"/>
</dbReference>
<dbReference type="GO" id="GO:0006364">
    <property type="term" value="P:rRNA processing"/>
    <property type="evidence" value="ECO:0007669"/>
    <property type="project" value="InterPro"/>
</dbReference>
<dbReference type="GeneID" id="116299485"/>
<dbReference type="AlphaFoldDB" id="A0A6P8IE45"/>
<reference evidence="9" key="1">
    <citation type="submission" date="2025-08" db="UniProtKB">
        <authorList>
            <consortium name="RefSeq"/>
        </authorList>
    </citation>
    <scope>IDENTIFICATION</scope>
    <source>
        <tissue evidence="9">Tentacle</tissue>
    </source>
</reference>
<evidence type="ECO:0000313" key="8">
    <source>
        <dbReference type="Proteomes" id="UP000515163"/>
    </source>
</evidence>
<dbReference type="InterPro" id="IPR023091">
    <property type="entry name" value="MetalPrtase_cat_dom_sf_prd"/>
</dbReference>
<dbReference type="Pfam" id="PF02130">
    <property type="entry name" value="YbeY"/>
    <property type="match status" value="1"/>
</dbReference>
<keyword evidence="5" id="KW-0255">Endonuclease</keyword>
<keyword evidence="4" id="KW-0479">Metal-binding</keyword>
<keyword evidence="6" id="KW-0378">Hydrolase</keyword>
<dbReference type="Proteomes" id="UP000515163">
    <property type="component" value="Unplaced"/>
</dbReference>
<dbReference type="SUPFAM" id="SSF55486">
    <property type="entry name" value="Metalloproteases ('zincins'), catalytic domain"/>
    <property type="match status" value="1"/>
</dbReference>
<gene>
    <name evidence="9" type="primary">LOC116299485</name>
</gene>
<evidence type="ECO:0000256" key="6">
    <source>
        <dbReference type="ARBA" id="ARBA00022801"/>
    </source>
</evidence>
<dbReference type="RefSeq" id="XP_031564015.1">
    <property type="nucleotide sequence ID" value="XM_031708155.1"/>
</dbReference>
<comment type="similarity">
    <text evidence="2">Belongs to the endoribonuclease YbeY family.</text>
</comment>
<sequence length="169" mass="19367">MSVFLSNLQKRVFFDSAVLVRDAKYLMQLLRLDKFDVSVVCTGGKLIKSLNLRYRKRNVQTDILAFPYFEVLIAHGLCHLLGYTHDTKDSLIQMHKKESEILTAFNELTGYSTAPLTPSADLIDKPDGERFLEYQYKPPVPAGSSNARYDKVLQRYLAESQRKNSPDME</sequence>
<keyword evidence="8" id="KW-1185">Reference proteome</keyword>
<dbReference type="GO" id="GO:0004222">
    <property type="term" value="F:metalloendopeptidase activity"/>
    <property type="evidence" value="ECO:0007669"/>
    <property type="project" value="InterPro"/>
</dbReference>
<keyword evidence="7" id="KW-0862">Zinc</keyword>
<accession>A0A6P8IE45</accession>
<evidence type="ECO:0000256" key="5">
    <source>
        <dbReference type="ARBA" id="ARBA00022759"/>
    </source>
</evidence>
<evidence type="ECO:0000256" key="1">
    <source>
        <dbReference type="ARBA" id="ARBA00001947"/>
    </source>
</evidence>
<proteinExistence type="inferred from homology"/>
<evidence type="ECO:0000256" key="4">
    <source>
        <dbReference type="ARBA" id="ARBA00022723"/>
    </source>
</evidence>
<evidence type="ECO:0000256" key="3">
    <source>
        <dbReference type="ARBA" id="ARBA00022722"/>
    </source>
</evidence>
<evidence type="ECO:0000313" key="9">
    <source>
        <dbReference type="RefSeq" id="XP_031564015.1"/>
    </source>
</evidence>
<protein>
    <submittedName>
        <fullName evidence="9">Endoribonuclease YbeY-like isoform X2</fullName>
    </submittedName>
</protein>
<keyword evidence="3" id="KW-0540">Nuclease</keyword>
<dbReference type="OrthoDB" id="27226at2759"/>
<dbReference type="PROSITE" id="PS01306">
    <property type="entry name" value="UPF0054"/>
    <property type="match status" value="1"/>
</dbReference>
<evidence type="ECO:0000256" key="7">
    <source>
        <dbReference type="ARBA" id="ARBA00022833"/>
    </source>
</evidence>
<evidence type="ECO:0000256" key="2">
    <source>
        <dbReference type="ARBA" id="ARBA00010875"/>
    </source>
</evidence>
<comment type="cofactor">
    <cofactor evidence="1">
        <name>Zn(2+)</name>
        <dbReference type="ChEBI" id="CHEBI:29105"/>
    </cofactor>
</comment>
<organism evidence="8 9">
    <name type="scientific">Actinia tenebrosa</name>
    <name type="common">Australian red waratah sea anemone</name>
    <dbReference type="NCBI Taxonomy" id="6105"/>
    <lineage>
        <taxon>Eukaryota</taxon>
        <taxon>Metazoa</taxon>
        <taxon>Cnidaria</taxon>
        <taxon>Anthozoa</taxon>
        <taxon>Hexacorallia</taxon>
        <taxon>Actiniaria</taxon>
        <taxon>Actiniidae</taxon>
        <taxon>Actinia</taxon>
    </lineage>
</organism>
<dbReference type="Gene3D" id="3.40.390.30">
    <property type="entry name" value="Metalloproteases ('zincins'), catalytic domain"/>
    <property type="match status" value="2"/>
</dbReference>